<dbReference type="Proteomes" id="UP000324748">
    <property type="component" value="Unassembled WGS sequence"/>
</dbReference>
<proteinExistence type="predicted"/>
<dbReference type="AlphaFoldDB" id="A0A5B0M0D8"/>
<evidence type="ECO:0000256" key="1">
    <source>
        <dbReference type="SAM" id="MobiDB-lite"/>
    </source>
</evidence>
<feature type="compositionally biased region" description="Polar residues" evidence="1">
    <location>
        <begin position="12"/>
        <end position="21"/>
    </location>
</feature>
<feature type="region of interest" description="Disordered" evidence="1">
    <location>
        <begin position="1"/>
        <end position="21"/>
    </location>
</feature>
<comment type="caution">
    <text evidence="2">The sequence shown here is derived from an EMBL/GenBank/DDBJ whole genome shotgun (WGS) entry which is preliminary data.</text>
</comment>
<evidence type="ECO:0000313" key="2">
    <source>
        <dbReference type="EMBL" id="KAA1069643.1"/>
    </source>
</evidence>
<reference evidence="2 3" key="1">
    <citation type="submission" date="2019-05" db="EMBL/GenBank/DDBJ databases">
        <title>Emergence of the Ug99 lineage of the wheat stem rust pathogen through somatic hybridization.</title>
        <authorList>
            <person name="Li F."/>
            <person name="Upadhyaya N.M."/>
            <person name="Sperschneider J."/>
            <person name="Matny O."/>
            <person name="Nguyen-Phuc H."/>
            <person name="Mago R."/>
            <person name="Raley C."/>
            <person name="Miller M.E."/>
            <person name="Silverstein K.A.T."/>
            <person name="Henningsen E."/>
            <person name="Hirsch C.D."/>
            <person name="Visser B."/>
            <person name="Pretorius Z.A."/>
            <person name="Steffenson B.J."/>
            <person name="Schwessinger B."/>
            <person name="Dodds P.N."/>
            <person name="Figueroa M."/>
        </authorList>
    </citation>
    <scope>NUCLEOTIDE SEQUENCE [LARGE SCALE GENOMIC DNA]</scope>
    <source>
        <strain evidence="2">21-0</strain>
    </source>
</reference>
<gene>
    <name evidence="2" type="ORF">PGT21_030547</name>
</gene>
<accession>A0A5B0M0D8</accession>
<organism evidence="2 3">
    <name type="scientific">Puccinia graminis f. sp. tritici</name>
    <dbReference type="NCBI Taxonomy" id="56615"/>
    <lineage>
        <taxon>Eukaryota</taxon>
        <taxon>Fungi</taxon>
        <taxon>Dikarya</taxon>
        <taxon>Basidiomycota</taxon>
        <taxon>Pucciniomycotina</taxon>
        <taxon>Pucciniomycetes</taxon>
        <taxon>Pucciniales</taxon>
        <taxon>Pucciniaceae</taxon>
        <taxon>Puccinia</taxon>
    </lineage>
</organism>
<sequence length="210" mass="22907">MGMSPSLEKLQSPITQSRALQGSTSDSCRLIESTSWLKTSPLPLTGMEGWQQHLPITDQPAIHPLHGLLAAEHAGSARYSSLPAYSLSINTESLMTRPLSPSSSSSPHYFCYLLTAACLQSSNKTVDKPSLCYLEQLANIPTVAFNSITAFHRCFPSLLIFTLSRELTSSLFTIPPYYHSLLPFLSIPVRIPSFSNNPAIGTHGKLTNIS</sequence>
<keyword evidence="3" id="KW-1185">Reference proteome</keyword>
<dbReference type="EMBL" id="VSWC01000183">
    <property type="protein sequence ID" value="KAA1069643.1"/>
    <property type="molecule type" value="Genomic_DNA"/>
</dbReference>
<evidence type="ECO:0000313" key="3">
    <source>
        <dbReference type="Proteomes" id="UP000324748"/>
    </source>
</evidence>
<name>A0A5B0M0D8_PUCGR</name>
<protein>
    <submittedName>
        <fullName evidence="2">Uncharacterized protein</fullName>
    </submittedName>
</protein>